<dbReference type="CDD" id="cd00332">
    <property type="entry name" value="PAL-HAL"/>
    <property type="match status" value="1"/>
</dbReference>
<dbReference type="InterPro" id="IPR024083">
    <property type="entry name" value="Fumarase/histidase_N"/>
</dbReference>
<evidence type="ECO:0000313" key="2">
    <source>
        <dbReference type="EMBL" id="QDR79281.1"/>
    </source>
</evidence>
<sequence length="515" mass="56884">MSRLCSENCNQAEIVLTGNDLTIKQVVEAARRKSSITIAAEAMETVKKSRKIVMRLANQERLFYGVNTGTGANKTIRIPNNELEMFQRRIILSHCICVEKPAEEDVIRAAMVVRINGMLKGTAGVNPEIIELFTKMLNRRIHPVVPLVGSVGDSDIGPLAHFVLPLLGMGEVIYKGIRTSSVEAFAAENLQPIVLGPKDGLGIINSNAVYIGAGALVLSDCKELFDLSDVSYALNLEAFQGNTSPLRPESFDMRPHVGQRKCAERIRNILENSFLWQPDQVPRTVQDPISYRSTPQVHGACREALEFATSILAIELNSMSDNPMVLIDKCDMISNGQFHILNVTHSFELLRIALANLANTICSRMFRLMDPVLSGLPAFLSPTPGRCCGYAALQKTIADLNSQIRQLAHPVSMDYLPLGRDVEDICTMAPLAIKKTAESLGKLEYLIAIEFMVACQAVDLRSNLPLGRGTQLVYQRIRKVVPFLEEDRVVANDVQTVYDLVSKRIINKDLAAIVE</sequence>
<organism evidence="2 3">
    <name type="scientific">Sporomusa termitida</name>
    <dbReference type="NCBI Taxonomy" id="2377"/>
    <lineage>
        <taxon>Bacteria</taxon>
        <taxon>Bacillati</taxon>
        <taxon>Bacillota</taxon>
        <taxon>Negativicutes</taxon>
        <taxon>Selenomonadales</taxon>
        <taxon>Sporomusaceae</taxon>
        <taxon>Sporomusa</taxon>
    </lineage>
</organism>
<dbReference type="KEGG" id="sted:SPTER_05540"/>
<keyword evidence="1 2" id="KW-0456">Lyase</keyword>
<dbReference type="Gene3D" id="1.10.275.10">
    <property type="entry name" value="Fumarase/aspartase (N-terminal domain)"/>
    <property type="match status" value="1"/>
</dbReference>
<dbReference type="PANTHER" id="PTHR10362">
    <property type="entry name" value="HISTIDINE AMMONIA-LYASE"/>
    <property type="match status" value="1"/>
</dbReference>
<evidence type="ECO:0000313" key="3">
    <source>
        <dbReference type="Proteomes" id="UP000320776"/>
    </source>
</evidence>
<dbReference type="SUPFAM" id="SSF48557">
    <property type="entry name" value="L-aspartase-like"/>
    <property type="match status" value="1"/>
</dbReference>
<dbReference type="EC" id="4.3.1.3" evidence="2"/>
<keyword evidence="3" id="KW-1185">Reference proteome</keyword>
<protein>
    <submittedName>
        <fullName evidence="2">Histidine ammonia-lyase</fullName>
        <ecNumber evidence="2">4.3.1.3</ecNumber>
    </submittedName>
</protein>
<dbReference type="InterPro" id="IPR001106">
    <property type="entry name" value="Aromatic_Lyase"/>
</dbReference>
<dbReference type="InterPro" id="IPR008948">
    <property type="entry name" value="L-Aspartase-like"/>
</dbReference>
<dbReference type="EMBL" id="CP036259">
    <property type="protein sequence ID" value="QDR79281.1"/>
    <property type="molecule type" value="Genomic_DNA"/>
</dbReference>
<dbReference type="Proteomes" id="UP000320776">
    <property type="component" value="Chromosome"/>
</dbReference>
<proteinExistence type="predicted"/>
<dbReference type="RefSeq" id="WP_170233121.1">
    <property type="nucleotide sequence ID" value="NZ_CP036259.1"/>
</dbReference>
<dbReference type="Pfam" id="PF00221">
    <property type="entry name" value="Lyase_aromatic"/>
    <property type="match status" value="1"/>
</dbReference>
<evidence type="ECO:0000256" key="1">
    <source>
        <dbReference type="ARBA" id="ARBA00023239"/>
    </source>
</evidence>
<gene>
    <name evidence="2" type="primary">hutH_1</name>
    <name evidence="2" type="ORF">SPTER_05540</name>
</gene>
<dbReference type="Gene3D" id="1.20.200.10">
    <property type="entry name" value="Fumarase/aspartase (Central domain)"/>
    <property type="match status" value="1"/>
</dbReference>
<reference evidence="2 3" key="1">
    <citation type="submission" date="2019-02" db="EMBL/GenBank/DDBJ databases">
        <title>Closed genome of Sporomusa termitida DSM 4440.</title>
        <authorList>
            <person name="Poehlein A."/>
            <person name="Daniel R."/>
        </authorList>
    </citation>
    <scope>NUCLEOTIDE SEQUENCE [LARGE SCALE GENOMIC DNA]</scope>
    <source>
        <strain evidence="2 3">DSM 4440</strain>
    </source>
</reference>
<dbReference type="AlphaFoldDB" id="A0A517DPI5"/>
<accession>A0A517DPI5</accession>
<name>A0A517DPI5_9FIRM</name>
<dbReference type="GO" id="GO:0004397">
    <property type="term" value="F:histidine ammonia-lyase activity"/>
    <property type="evidence" value="ECO:0007669"/>
    <property type="project" value="UniProtKB-EC"/>
</dbReference>